<feature type="chain" id="PRO_5036965217" evidence="2">
    <location>
        <begin position="25"/>
        <end position="195"/>
    </location>
</feature>
<keyword evidence="5" id="KW-1185">Reference proteome</keyword>
<sequence length="195" mass="20040">MLKNKLISAGLVAAGLLLSAAASAQVYVGGTVGKAKWNNDCSGTSTCSTNANTYKLLGGYNINNTFAVEGSYYSLGTIDASYRDATTSATGSLKAKAFELAGIAKYDFTNELTGFAKLGVASVKAEGSASANVAGLGSFAGSGSTTSTQPVFGLGLTYKLTKELALRGEFETRKVKFGDDKSAVNNLSVGLQYAF</sequence>
<organism evidence="4 5">
    <name type="scientific">Undibacterium rugosum</name>
    <dbReference type="NCBI Taxonomy" id="2762291"/>
    <lineage>
        <taxon>Bacteria</taxon>
        <taxon>Pseudomonadati</taxon>
        <taxon>Pseudomonadota</taxon>
        <taxon>Betaproteobacteria</taxon>
        <taxon>Burkholderiales</taxon>
        <taxon>Oxalobacteraceae</taxon>
        <taxon>Undibacterium</taxon>
    </lineage>
</organism>
<dbReference type="RefSeq" id="WP_186882157.1">
    <property type="nucleotide sequence ID" value="NZ_JACOGG010000017.1"/>
</dbReference>
<evidence type="ECO:0000259" key="3">
    <source>
        <dbReference type="Pfam" id="PF01389"/>
    </source>
</evidence>
<proteinExistence type="predicted"/>
<comment type="caution">
    <text evidence="4">The sequence shown here is derived from an EMBL/GenBank/DDBJ whole genome shotgun (WGS) entry which is preliminary data.</text>
</comment>
<evidence type="ECO:0000256" key="2">
    <source>
        <dbReference type="SAM" id="SignalP"/>
    </source>
</evidence>
<dbReference type="InterPro" id="IPR000498">
    <property type="entry name" value="OmpA-like_TM_dom"/>
</dbReference>
<feature type="domain" description="Outer membrane protein OmpA-like transmembrane" evidence="3">
    <location>
        <begin position="23"/>
        <end position="172"/>
    </location>
</feature>
<dbReference type="AlphaFoldDB" id="A0A923I2J8"/>
<dbReference type="Proteomes" id="UP000612361">
    <property type="component" value="Unassembled WGS sequence"/>
</dbReference>
<protein>
    <submittedName>
        <fullName evidence="4">Outer membrane beta-barrel protein</fullName>
    </submittedName>
</protein>
<keyword evidence="2" id="KW-0732">Signal</keyword>
<name>A0A923I2J8_9BURK</name>
<dbReference type="InterPro" id="IPR011250">
    <property type="entry name" value="OMP/PagP_B-barrel"/>
</dbReference>
<reference evidence="4" key="1">
    <citation type="submission" date="2020-08" db="EMBL/GenBank/DDBJ databases">
        <title>Novel species isolated from subtropical streams in China.</title>
        <authorList>
            <person name="Lu H."/>
        </authorList>
    </citation>
    <scope>NUCLEOTIDE SEQUENCE</scope>
    <source>
        <strain evidence="4">CY7W</strain>
    </source>
</reference>
<accession>A0A923I2J8</accession>
<evidence type="ECO:0000256" key="1">
    <source>
        <dbReference type="ARBA" id="ARBA00004442"/>
    </source>
</evidence>
<gene>
    <name evidence="4" type="ORF">H8K47_14700</name>
</gene>
<evidence type="ECO:0000313" key="4">
    <source>
        <dbReference type="EMBL" id="MBC3936614.1"/>
    </source>
</evidence>
<dbReference type="GO" id="GO:0009279">
    <property type="term" value="C:cell outer membrane"/>
    <property type="evidence" value="ECO:0007669"/>
    <property type="project" value="UniProtKB-SubCell"/>
</dbReference>
<dbReference type="Gene3D" id="2.40.160.20">
    <property type="match status" value="1"/>
</dbReference>
<dbReference type="Pfam" id="PF01389">
    <property type="entry name" value="OmpA_membrane"/>
    <property type="match status" value="1"/>
</dbReference>
<feature type="signal peptide" evidence="2">
    <location>
        <begin position="1"/>
        <end position="24"/>
    </location>
</feature>
<dbReference type="EMBL" id="JACOGG010000017">
    <property type="protein sequence ID" value="MBC3936614.1"/>
    <property type="molecule type" value="Genomic_DNA"/>
</dbReference>
<comment type="subcellular location">
    <subcellularLocation>
        <location evidence="1">Cell outer membrane</location>
    </subcellularLocation>
</comment>
<evidence type="ECO:0000313" key="5">
    <source>
        <dbReference type="Proteomes" id="UP000612361"/>
    </source>
</evidence>
<dbReference type="SUPFAM" id="SSF56925">
    <property type="entry name" value="OMPA-like"/>
    <property type="match status" value="1"/>
</dbReference>